<sequence length="467" mass="52151">MKRIHLNGFKIAGVGHTAIGLWRHPDNQAWRYKDLDYWIETAKTLERGRFDSLFLADFSGLADIYGGNADVAFREAIHVPINDPLMAVSAMATVTQHLGFGVTVPTTYEQPYSFARRMTTLDHLTKGRIGWNIVTSAVGSAARNLGHHRQVPHDERYAMAHEFMEVVYKLWEGSWADDAVINDRRGGVFADPARIRPIAHHGRYYDVPDAFLCEPSIQRTPVLFQAGASEKGKEFGARHAEAVFLVNPNVAGLARTVRELRAMAAQEGRDPAGVRIMAGLSVIVAPTEAEARRKYDEQIGYINLEGTLARQSALMQMDFSRIDIDRPLEYIETDGIRSYLERFTKGDPTRSWTPRQIAEMMAKSVGGVTLVGTPDMVADRMEALVEEANIDGFNINDHMPLRAFPDFVDMVVPELQRRGRVWQEYAGTTLRESVSGTTSPRLAADHVGARYRRLARKAGQPMIAGTV</sequence>
<proteinExistence type="inferred from homology"/>
<dbReference type="InterPro" id="IPR016215">
    <property type="entry name" value="NTA_MOA"/>
</dbReference>
<dbReference type="Pfam" id="PF00296">
    <property type="entry name" value="Bac_luciferase"/>
    <property type="match status" value="1"/>
</dbReference>
<evidence type="ECO:0000313" key="7">
    <source>
        <dbReference type="EMBL" id="MBW6399287.1"/>
    </source>
</evidence>
<dbReference type="PIRSF" id="PIRSF000337">
    <property type="entry name" value="NTA_MOA"/>
    <property type="match status" value="1"/>
</dbReference>
<evidence type="ECO:0000256" key="3">
    <source>
        <dbReference type="ARBA" id="ARBA00023002"/>
    </source>
</evidence>
<comment type="similarity">
    <text evidence="5">Belongs to the NtaA/SnaA/DszA monooxygenase family.</text>
</comment>
<dbReference type="InterPro" id="IPR036661">
    <property type="entry name" value="Luciferase-like_sf"/>
</dbReference>
<evidence type="ECO:0000256" key="4">
    <source>
        <dbReference type="ARBA" id="ARBA00023033"/>
    </source>
</evidence>
<evidence type="ECO:0000259" key="6">
    <source>
        <dbReference type="Pfam" id="PF00296"/>
    </source>
</evidence>
<dbReference type="Gene3D" id="3.20.20.30">
    <property type="entry name" value="Luciferase-like domain"/>
    <property type="match status" value="1"/>
</dbReference>
<feature type="domain" description="Luciferase-like" evidence="6">
    <location>
        <begin position="29"/>
        <end position="388"/>
    </location>
</feature>
<organism evidence="7 8">
    <name type="scientific">Roseomonas alba</name>
    <dbReference type="NCBI Taxonomy" id="2846776"/>
    <lineage>
        <taxon>Bacteria</taxon>
        <taxon>Pseudomonadati</taxon>
        <taxon>Pseudomonadota</taxon>
        <taxon>Alphaproteobacteria</taxon>
        <taxon>Acetobacterales</taxon>
        <taxon>Roseomonadaceae</taxon>
        <taxon>Roseomonas</taxon>
    </lineage>
</organism>
<keyword evidence="3" id="KW-0560">Oxidoreductase</keyword>
<keyword evidence="2" id="KW-0288">FMN</keyword>
<dbReference type="PANTHER" id="PTHR30011">
    <property type="entry name" value="ALKANESULFONATE MONOOXYGENASE-RELATED"/>
    <property type="match status" value="1"/>
</dbReference>
<dbReference type="EMBL" id="JAHYBZ010000005">
    <property type="protein sequence ID" value="MBW6399287.1"/>
    <property type="molecule type" value="Genomic_DNA"/>
</dbReference>
<keyword evidence="4" id="KW-0503">Monooxygenase</keyword>
<dbReference type="PANTHER" id="PTHR30011:SF16">
    <property type="entry name" value="C2H2 FINGER DOMAIN TRANSCRIPTION FACTOR (EUROFUNG)-RELATED"/>
    <property type="match status" value="1"/>
</dbReference>
<gene>
    <name evidence="7" type="ORF">KPL78_15610</name>
</gene>
<comment type="caution">
    <text evidence="7">The sequence shown here is derived from an EMBL/GenBank/DDBJ whole genome shotgun (WGS) entry which is preliminary data.</text>
</comment>
<keyword evidence="1" id="KW-0285">Flavoprotein</keyword>
<evidence type="ECO:0000313" key="8">
    <source>
        <dbReference type="Proteomes" id="UP001196565"/>
    </source>
</evidence>
<evidence type="ECO:0000256" key="1">
    <source>
        <dbReference type="ARBA" id="ARBA00022630"/>
    </source>
</evidence>
<name>A0ABS7ABZ0_9PROT</name>
<dbReference type="NCBIfam" id="TIGR03860">
    <property type="entry name" value="FMN_nitrolo"/>
    <property type="match status" value="1"/>
</dbReference>
<dbReference type="InterPro" id="IPR051260">
    <property type="entry name" value="Diverse_substr_monoxygenases"/>
</dbReference>
<reference evidence="7 8" key="1">
    <citation type="submission" date="2021-07" db="EMBL/GenBank/DDBJ databases">
        <authorList>
            <person name="So Y."/>
        </authorList>
    </citation>
    <scope>NUCLEOTIDE SEQUENCE [LARGE SCALE GENOMIC DNA]</scope>
    <source>
        <strain evidence="7 8">HJA6</strain>
    </source>
</reference>
<evidence type="ECO:0000256" key="5">
    <source>
        <dbReference type="ARBA" id="ARBA00033748"/>
    </source>
</evidence>
<dbReference type="RefSeq" id="WP_219763899.1">
    <property type="nucleotide sequence ID" value="NZ_JAHYBZ010000005.1"/>
</dbReference>
<protein>
    <submittedName>
        <fullName evidence="7">LLM class flavin-dependent oxidoreductase</fullName>
    </submittedName>
</protein>
<dbReference type="InterPro" id="IPR011251">
    <property type="entry name" value="Luciferase-like_dom"/>
</dbReference>
<evidence type="ECO:0000256" key="2">
    <source>
        <dbReference type="ARBA" id="ARBA00022643"/>
    </source>
</evidence>
<dbReference type="SUPFAM" id="SSF51679">
    <property type="entry name" value="Bacterial luciferase-like"/>
    <property type="match status" value="1"/>
</dbReference>
<accession>A0ABS7ABZ0</accession>
<dbReference type="Proteomes" id="UP001196565">
    <property type="component" value="Unassembled WGS sequence"/>
</dbReference>
<keyword evidence="8" id="KW-1185">Reference proteome</keyword>